<dbReference type="AlphaFoldDB" id="A0A315VLS5"/>
<organism evidence="7 8">
    <name type="scientific">Gambusia affinis</name>
    <name type="common">Western mosquitofish</name>
    <name type="synonym">Heterandria affinis</name>
    <dbReference type="NCBI Taxonomy" id="33528"/>
    <lineage>
        <taxon>Eukaryota</taxon>
        <taxon>Metazoa</taxon>
        <taxon>Chordata</taxon>
        <taxon>Craniata</taxon>
        <taxon>Vertebrata</taxon>
        <taxon>Euteleostomi</taxon>
        <taxon>Actinopterygii</taxon>
        <taxon>Neopterygii</taxon>
        <taxon>Teleostei</taxon>
        <taxon>Neoteleostei</taxon>
        <taxon>Acanthomorphata</taxon>
        <taxon>Ovalentaria</taxon>
        <taxon>Atherinomorphae</taxon>
        <taxon>Cyprinodontiformes</taxon>
        <taxon>Poeciliidae</taxon>
        <taxon>Poeciliinae</taxon>
        <taxon>Gambusia</taxon>
    </lineage>
</organism>
<sequence length="451" mass="50132">MFDPNEGWSISFAGCGFMGIYYVGVIGCILERFPRFIRDASKIYGASAGALMAAIITLGIPLDKCCTDLMHMAKEARKHRLGPLHPAYNLLQLVQESLLEKLPEDAHLRVSGKLSLSLTRVSDGRNLLVSQFDSREDLIQALICSCFVPLYCGVVPPTYRGVYYVDGAVSDNLPRCQLGRTITISPYAGESDICPRASTLTFHQVRFNNVSIQVNSENLYRVTSTFFPPEAEAMAEICQNGYMDALRFLQENNLISGESPLRSVEASATERVCCDQAKDSPGGEKSVQRDHPWLDPKLIQNLPAELQSVLCKACRETHTAGGLLTHMTEYLPKKVTSYLPFDSAHSVAQRVRGWIPNVPRDMRWLFGTDASKQTLKEKLEYKTRPPRLHRCSSLPSDLHLWDREEEVNLFPEGPESAPGVKSPPAEGRGWGVCTALGLLRNLGSEQRSDPK</sequence>
<dbReference type="InterPro" id="IPR002641">
    <property type="entry name" value="PNPLA_dom"/>
</dbReference>
<feature type="short sequence motif" description="GXSXG" evidence="4">
    <location>
        <begin position="45"/>
        <end position="49"/>
    </location>
</feature>
<dbReference type="PROSITE" id="PS51635">
    <property type="entry name" value="PNPLA"/>
    <property type="match status" value="1"/>
</dbReference>
<evidence type="ECO:0000256" key="2">
    <source>
        <dbReference type="ARBA" id="ARBA00022801"/>
    </source>
</evidence>
<keyword evidence="5" id="KW-0812">Transmembrane</keyword>
<dbReference type="FunFam" id="3.40.1090.10:FF:000003">
    <property type="entry name" value="Patatin-like phospholipase domain-containing protein 2"/>
    <property type="match status" value="1"/>
</dbReference>
<feature type="short sequence motif" description="GXGXXG" evidence="4">
    <location>
        <begin position="14"/>
        <end position="19"/>
    </location>
</feature>
<dbReference type="InterPro" id="IPR033562">
    <property type="entry name" value="PLPL"/>
</dbReference>
<keyword evidence="5" id="KW-1133">Transmembrane helix</keyword>
<keyword evidence="2 4" id="KW-0378">Hydrolase</keyword>
<feature type="transmembrane region" description="Helical" evidence="5">
    <location>
        <begin position="42"/>
        <end position="62"/>
    </location>
</feature>
<name>A0A315VLS5_GAMAF</name>
<evidence type="ECO:0000256" key="3">
    <source>
        <dbReference type="ARBA" id="ARBA00023098"/>
    </source>
</evidence>
<evidence type="ECO:0000313" key="7">
    <source>
        <dbReference type="EMBL" id="PWA24486.1"/>
    </source>
</evidence>
<keyword evidence="8" id="KW-1185">Reference proteome</keyword>
<dbReference type="EC" id="3.1.1.3" evidence="1"/>
<dbReference type="GO" id="GO:0005737">
    <property type="term" value="C:cytoplasm"/>
    <property type="evidence" value="ECO:0007669"/>
    <property type="project" value="TreeGrafter"/>
</dbReference>
<dbReference type="GO" id="GO:0019433">
    <property type="term" value="P:triglyceride catabolic process"/>
    <property type="evidence" value="ECO:0007669"/>
    <property type="project" value="TreeGrafter"/>
</dbReference>
<dbReference type="PANTHER" id="PTHR12406:SF22">
    <property type="entry name" value="1-ACYLGLYCEROL-3-PHOSPHATE O-ACYLTRANSFERASE PNPLA3"/>
    <property type="match status" value="1"/>
</dbReference>
<dbReference type="GO" id="GO:0005811">
    <property type="term" value="C:lipid droplet"/>
    <property type="evidence" value="ECO:0007669"/>
    <property type="project" value="TreeGrafter"/>
</dbReference>
<dbReference type="Pfam" id="PF01734">
    <property type="entry name" value="Patatin"/>
    <property type="match status" value="1"/>
</dbReference>
<dbReference type="GO" id="GO:0016020">
    <property type="term" value="C:membrane"/>
    <property type="evidence" value="ECO:0007669"/>
    <property type="project" value="TreeGrafter"/>
</dbReference>
<dbReference type="GO" id="GO:0004806">
    <property type="term" value="F:triacylglycerol lipase activity"/>
    <property type="evidence" value="ECO:0007669"/>
    <property type="project" value="UniProtKB-EC"/>
</dbReference>
<accession>A0A315VLS5</accession>
<dbReference type="SUPFAM" id="SSF52151">
    <property type="entry name" value="FabD/lysophospholipase-like"/>
    <property type="match status" value="1"/>
</dbReference>
<feature type="active site" description="Nucleophile" evidence="4">
    <location>
        <position position="47"/>
    </location>
</feature>
<evidence type="ECO:0000313" key="8">
    <source>
        <dbReference type="Proteomes" id="UP000250572"/>
    </source>
</evidence>
<evidence type="ECO:0000256" key="1">
    <source>
        <dbReference type="ARBA" id="ARBA00013279"/>
    </source>
</evidence>
<evidence type="ECO:0000259" key="6">
    <source>
        <dbReference type="PROSITE" id="PS51635"/>
    </source>
</evidence>
<gene>
    <name evidence="7" type="ORF">CCH79_00011795</name>
</gene>
<evidence type="ECO:0000256" key="5">
    <source>
        <dbReference type="SAM" id="Phobius"/>
    </source>
</evidence>
<feature type="short sequence motif" description="DGA/G" evidence="4">
    <location>
        <begin position="166"/>
        <end position="168"/>
    </location>
</feature>
<dbReference type="PANTHER" id="PTHR12406">
    <property type="entry name" value="CALCIUM-INDEPENDENT PHOSPHOLIPASE A2 IPLA2 -RELATED"/>
    <property type="match status" value="1"/>
</dbReference>
<feature type="active site" description="Proton acceptor" evidence="4">
    <location>
        <position position="166"/>
    </location>
</feature>
<proteinExistence type="predicted"/>
<dbReference type="EMBL" id="NHOQ01001423">
    <property type="protein sequence ID" value="PWA24486.1"/>
    <property type="molecule type" value="Genomic_DNA"/>
</dbReference>
<dbReference type="GO" id="GO:0055088">
    <property type="term" value="P:lipid homeostasis"/>
    <property type="evidence" value="ECO:0007669"/>
    <property type="project" value="TreeGrafter"/>
</dbReference>
<dbReference type="InterPro" id="IPR016035">
    <property type="entry name" value="Acyl_Trfase/lysoPLipase"/>
</dbReference>
<comment type="caution">
    <text evidence="7">The sequence shown here is derived from an EMBL/GenBank/DDBJ whole genome shotgun (WGS) entry which is preliminary data.</text>
</comment>
<dbReference type="Proteomes" id="UP000250572">
    <property type="component" value="Unassembled WGS sequence"/>
</dbReference>
<dbReference type="STRING" id="33528.ENSGAFP00000009013"/>
<keyword evidence="3 4" id="KW-0443">Lipid metabolism</keyword>
<feature type="domain" description="PNPLA" evidence="6">
    <location>
        <begin position="10"/>
        <end position="179"/>
    </location>
</feature>
<keyword evidence="4" id="KW-0442">Lipid degradation</keyword>
<protein>
    <recommendedName>
        <fullName evidence="1">triacylglycerol lipase</fullName>
        <ecNumber evidence="1">3.1.1.3</ecNumber>
    </recommendedName>
</protein>
<dbReference type="Gene3D" id="3.40.1090.10">
    <property type="entry name" value="Cytosolic phospholipase A2 catalytic domain"/>
    <property type="match status" value="2"/>
</dbReference>
<evidence type="ECO:0000256" key="4">
    <source>
        <dbReference type="PROSITE-ProRule" id="PRU01161"/>
    </source>
</evidence>
<reference evidence="7 8" key="1">
    <citation type="journal article" date="2018" name="G3 (Bethesda)">
        <title>A High-Quality Reference Genome for the Invasive Mosquitofish Gambusia affinis Using a Chicago Library.</title>
        <authorList>
            <person name="Hoffberg S.L."/>
            <person name="Troendle N.J."/>
            <person name="Glenn T.C."/>
            <person name="Mahmud O."/>
            <person name="Louha S."/>
            <person name="Chalopin D."/>
            <person name="Bennetzen J.L."/>
            <person name="Mauricio R."/>
        </authorList>
    </citation>
    <scope>NUCLEOTIDE SEQUENCE [LARGE SCALE GENOMIC DNA]</scope>
    <source>
        <strain evidence="7">NE01/NJP1002.9</strain>
        <tissue evidence="7">Muscle</tissue>
    </source>
</reference>
<keyword evidence="5" id="KW-0472">Membrane</keyword>
<feature type="transmembrane region" description="Helical" evidence="5">
    <location>
        <begin position="6"/>
        <end position="30"/>
    </location>
</feature>